<keyword evidence="3" id="KW-1185">Reference proteome</keyword>
<dbReference type="Proteomes" id="UP000244077">
    <property type="component" value="Unassembled WGS sequence"/>
</dbReference>
<feature type="domain" description="Endonuclease/exonuclease/phosphatase" evidence="1">
    <location>
        <begin position="161"/>
        <end position="339"/>
    </location>
</feature>
<protein>
    <recommendedName>
        <fullName evidence="1">Endonuclease/exonuclease/phosphatase domain-containing protein</fullName>
    </recommendedName>
</protein>
<evidence type="ECO:0000259" key="1">
    <source>
        <dbReference type="Pfam" id="PF03372"/>
    </source>
</evidence>
<comment type="caution">
    <text evidence="2">The sequence shown here is derived from an EMBL/GenBank/DDBJ whole genome shotgun (WGS) entry which is preliminary data.</text>
</comment>
<name>A0A2T5HI39_9RHOB</name>
<dbReference type="Pfam" id="PF03372">
    <property type="entry name" value="Exo_endo_phos"/>
    <property type="match status" value="1"/>
</dbReference>
<evidence type="ECO:0000313" key="2">
    <source>
        <dbReference type="EMBL" id="PTQ71248.1"/>
    </source>
</evidence>
<evidence type="ECO:0000313" key="3">
    <source>
        <dbReference type="Proteomes" id="UP000244077"/>
    </source>
</evidence>
<dbReference type="InterPro" id="IPR036691">
    <property type="entry name" value="Endo/exonu/phosph_ase_sf"/>
</dbReference>
<organism evidence="2 3">
    <name type="scientific">Celeribacter persicus</name>
    <dbReference type="NCBI Taxonomy" id="1651082"/>
    <lineage>
        <taxon>Bacteria</taxon>
        <taxon>Pseudomonadati</taxon>
        <taxon>Pseudomonadota</taxon>
        <taxon>Alphaproteobacteria</taxon>
        <taxon>Rhodobacterales</taxon>
        <taxon>Roseobacteraceae</taxon>
        <taxon>Celeribacter</taxon>
    </lineage>
</organism>
<dbReference type="SUPFAM" id="SSF56219">
    <property type="entry name" value="DNase I-like"/>
    <property type="match status" value="1"/>
</dbReference>
<dbReference type="EMBL" id="QAOH01000008">
    <property type="protein sequence ID" value="PTQ71248.1"/>
    <property type="molecule type" value="Genomic_DNA"/>
</dbReference>
<proteinExistence type="predicted"/>
<accession>A0A2T5HI39</accession>
<dbReference type="InterPro" id="IPR005135">
    <property type="entry name" value="Endo/exonuclease/phosphatase"/>
</dbReference>
<dbReference type="Gene3D" id="3.60.10.10">
    <property type="entry name" value="Endonuclease/exonuclease/phosphatase"/>
    <property type="match status" value="1"/>
</dbReference>
<dbReference type="AlphaFoldDB" id="A0A2T5HI39"/>
<dbReference type="GO" id="GO:0003824">
    <property type="term" value="F:catalytic activity"/>
    <property type="evidence" value="ECO:0007669"/>
    <property type="project" value="InterPro"/>
</dbReference>
<sequence>MKIRIATYNVEWFDNLFDNKGRPLADDEWSARHNVTREMQLEALGKVFTAMDADAIMVIEAPDTNRRRDTRRALEQFADWAGLRAMAVEMGYVNETQQEIALMYDPLVLRARHDPMGAPAGLGEAFEPPAFNSIYRLDLDTDRDREEVRFSKPPLELAMEVRETGFAFRMIGVHVKSKAPHGARRRDDVIRISIENRRKQLAQCIWLRERVEGHLEAGESLIVLGDFNDGPGLDEYEKLFGRSGVEIVMGREDPDVPPEMRLCDPNATEALARRGNQGPTSARFYIDEEERYLSALLDYVMISQDLKDGAKWRIWHPFDNPLCFQTPELQHALLTASDHFPVTVDLDLP</sequence>
<dbReference type="OrthoDB" id="6199360at2"/>
<gene>
    <name evidence="2" type="ORF">C8N42_10820</name>
</gene>
<reference evidence="2 3" key="1">
    <citation type="submission" date="2018-04" db="EMBL/GenBank/DDBJ databases">
        <title>Genomic Encyclopedia of Archaeal and Bacterial Type Strains, Phase II (KMG-II): from individual species to whole genera.</title>
        <authorList>
            <person name="Goeker M."/>
        </authorList>
    </citation>
    <scope>NUCLEOTIDE SEQUENCE [LARGE SCALE GENOMIC DNA]</scope>
    <source>
        <strain evidence="2 3">DSM 100434</strain>
    </source>
</reference>